<feature type="compositionally biased region" description="Low complexity" evidence="1">
    <location>
        <begin position="346"/>
        <end position="356"/>
    </location>
</feature>
<proteinExistence type="predicted"/>
<organism evidence="2 3">
    <name type="scientific">Geranomyces variabilis</name>
    <dbReference type="NCBI Taxonomy" id="109894"/>
    <lineage>
        <taxon>Eukaryota</taxon>
        <taxon>Fungi</taxon>
        <taxon>Fungi incertae sedis</taxon>
        <taxon>Chytridiomycota</taxon>
        <taxon>Chytridiomycota incertae sedis</taxon>
        <taxon>Chytridiomycetes</taxon>
        <taxon>Spizellomycetales</taxon>
        <taxon>Powellomycetaceae</taxon>
        <taxon>Geranomyces</taxon>
    </lineage>
</organism>
<comment type="caution">
    <text evidence="2">The sequence shown here is derived from an EMBL/GenBank/DDBJ whole genome shotgun (WGS) entry which is preliminary data.</text>
</comment>
<dbReference type="AlphaFoldDB" id="A0AAD5TLI9"/>
<feature type="compositionally biased region" description="Polar residues" evidence="1">
    <location>
        <begin position="422"/>
        <end position="437"/>
    </location>
</feature>
<feature type="compositionally biased region" description="Polar residues" evidence="1">
    <location>
        <begin position="366"/>
        <end position="377"/>
    </location>
</feature>
<dbReference type="Proteomes" id="UP001212152">
    <property type="component" value="Unassembled WGS sequence"/>
</dbReference>
<feature type="region of interest" description="Disordered" evidence="1">
    <location>
        <begin position="346"/>
        <end position="377"/>
    </location>
</feature>
<gene>
    <name evidence="2" type="ORF">HDU87_002318</name>
</gene>
<evidence type="ECO:0000313" key="3">
    <source>
        <dbReference type="Proteomes" id="UP001212152"/>
    </source>
</evidence>
<dbReference type="EMBL" id="JADGJQ010000018">
    <property type="protein sequence ID" value="KAJ3180093.1"/>
    <property type="molecule type" value="Genomic_DNA"/>
</dbReference>
<sequence length="748" mass="81395">MSDSFPAWGAAPRRPAVAAPTAVKRSVSGASPALAESDTYNSAETLNSSSSALPSYDELTLQPLADFWTAQPADPSQRLMSVYQDPVTRNTWVHAPAPDLRGYVETKVGKPVTFAVYEDPALVCREWTANTKLVCTAAVKPAIEARGFKVSATVEQLWGPEIQKSERDMIDCRMCHKTKPRSNFSAANQLPGVRKCFDCEREYDRVALGGWAVERNTMTKTTSTTPAAAKKASSPNKPTVAVQQTKTIIPVVAASAEVAAGSKKSHRVEPEDAFVQTRWGSSDTIEVEPRKQEDDGTVHVAASMDALLPANDGTVHVVASMDALLSSTDWNDGSDYDDDFPPMIGTSNSSTGASGTFPLKEKIKNSPGSTFDQQKMEANTPCHACKQLANQKDENEPQRRGDKKTIDDAIVEQFEKFVISTSPILQRKNQSSSTTAEQGPKLPTPTVPHTCKTHATSTTNKDSNGRVASSVNTPEPSSPVKTTPKSMSPVKRTPSPTKRTSSPIKNGSRLSSPKKDPMPQPHQFEYIECNECDRELPRENFSGRQRRMPDGRRRCLECTREYEIAGQVGHANPMVAKSVATTGKVVTSEGTVLPFRQPLFKTWKNPGEELESGTKVKAHKRAAEYVRTNVRAKVGTGGWDAVDEEVEEPLWLDDEPWLSSSEPRRQRSGASNMIVGEDEFTVARRGTGVAVVYRPESNDSAAYFILAVAEGAAIVTGALDVPQETIDNEKRAVRVLVSARGAFAVEAK</sequence>
<feature type="region of interest" description="Disordered" evidence="1">
    <location>
        <begin position="422"/>
        <end position="521"/>
    </location>
</feature>
<keyword evidence="3" id="KW-1185">Reference proteome</keyword>
<reference evidence="2" key="1">
    <citation type="submission" date="2020-05" db="EMBL/GenBank/DDBJ databases">
        <title>Phylogenomic resolution of chytrid fungi.</title>
        <authorList>
            <person name="Stajich J.E."/>
            <person name="Amses K."/>
            <person name="Simmons R."/>
            <person name="Seto K."/>
            <person name="Myers J."/>
            <person name="Bonds A."/>
            <person name="Quandt C.A."/>
            <person name="Barry K."/>
            <person name="Liu P."/>
            <person name="Grigoriev I."/>
            <person name="Longcore J.E."/>
            <person name="James T.Y."/>
        </authorList>
    </citation>
    <scope>NUCLEOTIDE SEQUENCE</scope>
    <source>
        <strain evidence="2">JEL0379</strain>
    </source>
</reference>
<feature type="region of interest" description="Disordered" evidence="1">
    <location>
        <begin position="1"/>
        <end position="23"/>
    </location>
</feature>
<feature type="compositionally biased region" description="Polar residues" evidence="1">
    <location>
        <begin position="453"/>
        <end position="486"/>
    </location>
</feature>
<protein>
    <submittedName>
        <fullName evidence="2">Uncharacterized protein</fullName>
    </submittedName>
</protein>
<evidence type="ECO:0000256" key="1">
    <source>
        <dbReference type="SAM" id="MobiDB-lite"/>
    </source>
</evidence>
<accession>A0AAD5TLI9</accession>
<feature type="compositionally biased region" description="Polar residues" evidence="1">
    <location>
        <begin position="494"/>
        <end position="511"/>
    </location>
</feature>
<name>A0AAD5TLI9_9FUNG</name>
<evidence type="ECO:0000313" key="2">
    <source>
        <dbReference type="EMBL" id="KAJ3180093.1"/>
    </source>
</evidence>